<feature type="transmembrane region" description="Helical" evidence="1">
    <location>
        <begin position="189"/>
        <end position="206"/>
    </location>
</feature>
<feature type="transmembrane region" description="Helical" evidence="1">
    <location>
        <begin position="15"/>
        <end position="41"/>
    </location>
</feature>
<evidence type="ECO:0000256" key="1">
    <source>
        <dbReference type="SAM" id="Phobius"/>
    </source>
</evidence>
<organism evidence="2 3">
    <name type="scientific">Pseudohongiella spirulinae</name>
    <dbReference type="NCBI Taxonomy" id="1249552"/>
    <lineage>
        <taxon>Bacteria</taxon>
        <taxon>Pseudomonadati</taxon>
        <taxon>Pseudomonadota</taxon>
        <taxon>Gammaproteobacteria</taxon>
        <taxon>Pseudomonadales</taxon>
        <taxon>Pseudohongiellaceae</taxon>
        <taxon>Pseudohongiella</taxon>
    </lineage>
</organism>
<dbReference type="AlphaFoldDB" id="A0A0S2KBM1"/>
<accession>A0A0S2KBM1</accession>
<reference evidence="2 3" key="1">
    <citation type="submission" date="2015-11" db="EMBL/GenBank/DDBJ databases">
        <authorList>
            <person name="Zhang Y."/>
            <person name="Guo Z."/>
        </authorList>
    </citation>
    <scope>NUCLEOTIDE SEQUENCE [LARGE SCALE GENOMIC DNA]</scope>
    <source>
        <strain evidence="2 3">KCTC 32221</strain>
    </source>
</reference>
<dbReference type="KEGG" id="pspi:PS2015_647"/>
<keyword evidence="3" id="KW-1185">Reference proteome</keyword>
<gene>
    <name evidence="2" type="ORF">PS2015_647</name>
</gene>
<evidence type="ECO:0008006" key="4">
    <source>
        <dbReference type="Google" id="ProtNLM"/>
    </source>
</evidence>
<dbReference type="STRING" id="1249552.PS2015_647"/>
<feature type="transmembrane region" description="Helical" evidence="1">
    <location>
        <begin position="212"/>
        <end position="234"/>
    </location>
</feature>
<evidence type="ECO:0000313" key="2">
    <source>
        <dbReference type="EMBL" id="ALO45330.1"/>
    </source>
</evidence>
<evidence type="ECO:0000313" key="3">
    <source>
        <dbReference type="Proteomes" id="UP000065641"/>
    </source>
</evidence>
<feature type="transmembrane region" description="Helical" evidence="1">
    <location>
        <begin position="145"/>
        <end position="168"/>
    </location>
</feature>
<sequence>MRGLAQYAMNGRRQAIIASVLCGIIPLVNMLSPALVGLVCLRHGPREALLVAAWAVLPLIGWASMGDLTPLVLMVGVTVLATVLRQAGSWQTTLLAAIAVGVGAEMVLRLRPEFLDLLQQQVSLFFDSADMPEQPEIPADVMRNALISVFGVIHMFAAICLLMVARWWQAVLYNPGGFQREFHQLRFKPGVALLLVLLFILASFGVTVLTGWVMYFLMPLFFAGIALVHGLVGIKKLSRLWLVAFYMLMLNPPLTQLLAVAALLDSFYDFRRRAAPPPDDESGIN</sequence>
<keyword evidence="1" id="KW-0812">Transmembrane</keyword>
<name>A0A0S2KBM1_9GAMM</name>
<proteinExistence type="predicted"/>
<feature type="transmembrane region" description="Helical" evidence="1">
    <location>
        <begin position="94"/>
        <end position="110"/>
    </location>
</feature>
<dbReference type="Proteomes" id="UP000065641">
    <property type="component" value="Chromosome"/>
</dbReference>
<dbReference type="EMBL" id="CP013189">
    <property type="protein sequence ID" value="ALO45330.1"/>
    <property type="molecule type" value="Genomic_DNA"/>
</dbReference>
<protein>
    <recommendedName>
        <fullName evidence="4">DUF2232 domain-containing protein</fullName>
    </recommendedName>
</protein>
<keyword evidence="1" id="KW-0472">Membrane</keyword>
<keyword evidence="1" id="KW-1133">Transmembrane helix</keyword>
<feature type="transmembrane region" description="Helical" evidence="1">
    <location>
        <begin position="241"/>
        <end position="264"/>
    </location>
</feature>